<dbReference type="PANTHER" id="PTHR36307">
    <property type="entry name" value="FLAGELLA BASAL BODY P-RING FORMATION PROTEIN FLGA"/>
    <property type="match status" value="1"/>
</dbReference>
<dbReference type="CDD" id="cd11614">
    <property type="entry name" value="SAF_CpaB_FlgA_like"/>
    <property type="match status" value="1"/>
</dbReference>
<keyword evidence="5" id="KW-0574">Periplasm</keyword>
<dbReference type="GO" id="GO:0042597">
    <property type="term" value="C:periplasmic space"/>
    <property type="evidence" value="ECO:0007669"/>
    <property type="project" value="UniProtKB-SubCell"/>
</dbReference>
<keyword evidence="7" id="KW-0969">Cilium</keyword>
<dbReference type="InterPro" id="IPR017585">
    <property type="entry name" value="SAF_FlgA"/>
</dbReference>
<evidence type="ECO:0000256" key="5">
    <source>
        <dbReference type="ARBA" id="ARBA00022764"/>
    </source>
</evidence>
<comment type="function">
    <text evidence="6">Involved in the assembly process of the P-ring formation. It may associate with FlgF on the rod constituting a structure essential for the P-ring assembly or may act as a modulator protein for the P-ring assembly.</text>
</comment>
<organism evidence="7">
    <name type="scientific">Vibrio coralliilyticus</name>
    <dbReference type="NCBI Taxonomy" id="190893"/>
    <lineage>
        <taxon>Bacteria</taxon>
        <taxon>Pseudomonadati</taxon>
        <taxon>Pseudomonadota</taxon>
        <taxon>Gammaproteobacteria</taxon>
        <taxon>Vibrionales</taxon>
        <taxon>Vibrionaceae</taxon>
        <taxon>Vibrio</taxon>
    </lineage>
</organism>
<keyword evidence="4" id="KW-0732">Signal</keyword>
<dbReference type="Gene3D" id="3.90.1210.10">
    <property type="entry name" value="Antifreeze-like/N-acetylneuraminic acid synthase C-terminal domain"/>
    <property type="match status" value="1"/>
</dbReference>
<dbReference type="RefSeq" id="WP_045985015.1">
    <property type="nucleotide sequence ID" value="NZ_CP063051.1"/>
</dbReference>
<proteinExistence type="inferred from homology"/>
<dbReference type="InterPro" id="IPR039246">
    <property type="entry name" value="Flagellar_FlgA"/>
</dbReference>
<gene>
    <name evidence="7" type="ORF">TW71_04050</name>
</gene>
<evidence type="ECO:0000256" key="6">
    <source>
        <dbReference type="ARBA" id="ARBA00025643"/>
    </source>
</evidence>
<dbReference type="NCBIfam" id="TIGR03170">
    <property type="entry name" value="flgA_cterm"/>
    <property type="match status" value="1"/>
</dbReference>
<dbReference type="SMART" id="SM00858">
    <property type="entry name" value="SAF"/>
    <property type="match status" value="1"/>
</dbReference>
<keyword evidence="7" id="KW-0966">Cell projection</keyword>
<evidence type="ECO:0000313" key="7">
    <source>
        <dbReference type="EMBL" id="KJY78206.1"/>
    </source>
</evidence>
<dbReference type="GO" id="GO:0044780">
    <property type="term" value="P:bacterial-type flagellum assembly"/>
    <property type="evidence" value="ECO:0007669"/>
    <property type="project" value="InterPro"/>
</dbReference>
<sequence length="265" mass="29177">MTYKKERKCNFRITEVLKSQRNRIASSLNWAVLVSTMLSSQAVLSSENIGAKQSIIQAVEADFRQQVQTQADNRQWGDYQLDYDIRVPAAAEHLPICPKPLNISGIDNKVLPVGNLKRAVSCDVPSANWRINVAIKSALTLNVVVTKTGINRDQAISPMNLKLEKRTLSREQDFFTQLSQVSGMVVSRRIRSGQILDPRKLESTPLVAKGNQVVITASKNGFTASTKGVALEQGTRGEQIDVQNSSSGKVIKAVVTGLNQVQTQF</sequence>
<name>A0A837GCK9_9VIBR</name>
<comment type="subcellular location">
    <subcellularLocation>
        <location evidence="1">Periplasm</location>
    </subcellularLocation>
</comment>
<dbReference type="EMBL" id="JXXR01000001">
    <property type="protein sequence ID" value="KJY78206.1"/>
    <property type="molecule type" value="Genomic_DNA"/>
</dbReference>
<evidence type="ECO:0000256" key="1">
    <source>
        <dbReference type="ARBA" id="ARBA00004418"/>
    </source>
</evidence>
<dbReference type="AlphaFoldDB" id="A0A837GCK9"/>
<keyword evidence="7" id="KW-0282">Flagellum</keyword>
<accession>A0A837GCK9</accession>
<comment type="caution">
    <text evidence="7">The sequence shown here is derived from an EMBL/GenBank/DDBJ whole genome shotgun (WGS) entry which is preliminary data.</text>
</comment>
<protein>
    <recommendedName>
        <fullName evidence="3">Flagella basal body P-ring formation protein FlgA</fullName>
    </recommendedName>
</protein>
<reference evidence="7" key="1">
    <citation type="journal article" date="2015" name="BMC Genomics">
        <title>Genome mining reveals unlocked bioactive potential of marine Gram-negative bacteria.</title>
        <authorList>
            <person name="Machado H."/>
            <person name="Sonnenschein E.C."/>
            <person name="Melchiorsen J."/>
            <person name="Gram L."/>
        </authorList>
    </citation>
    <scope>NUCLEOTIDE SEQUENCE</scope>
    <source>
        <strain evidence="7">S2052</strain>
    </source>
</reference>
<evidence type="ECO:0000256" key="3">
    <source>
        <dbReference type="ARBA" id="ARBA00014754"/>
    </source>
</evidence>
<evidence type="ECO:0000256" key="2">
    <source>
        <dbReference type="ARBA" id="ARBA00010474"/>
    </source>
</evidence>
<dbReference type="InterPro" id="IPR013974">
    <property type="entry name" value="SAF"/>
</dbReference>
<evidence type="ECO:0000256" key="4">
    <source>
        <dbReference type="ARBA" id="ARBA00022729"/>
    </source>
</evidence>
<comment type="similarity">
    <text evidence="2">Belongs to the FlgA family.</text>
</comment>
<dbReference type="PANTHER" id="PTHR36307:SF1">
    <property type="entry name" value="FLAGELLA BASAL BODY P-RING FORMATION PROTEIN FLGA"/>
    <property type="match status" value="1"/>
</dbReference>
<dbReference type="Gene3D" id="2.30.30.760">
    <property type="match status" value="1"/>
</dbReference>
<dbReference type="Pfam" id="PF13144">
    <property type="entry name" value="ChapFlgA"/>
    <property type="match status" value="1"/>
</dbReference>